<dbReference type="Proteomes" id="UP000664521">
    <property type="component" value="Unassembled WGS sequence"/>
</dbReference>
<organism evidence="6 7">
    <name type="scientific">Heterodermia speciosa</name>
    <dbReference type="NCBI Taxonomy" id="116794"/>
    <lineage>
        <taxon>Eukaryota</taxon>
        <taxon>Fungi</taxon>
        <taxon>Dikarya</taxon>
        <taxon>Ascomycota</taxon>
        <taxon>Pezizomycotina</taxon>
        <taxon>Lecanoromycetes</taxon>
        <taxon>OSLEUM clade</taxon>
        <taxon>Lecanoromycetidae</taxon>
        <taxon>Caliciales</taxon>
        <taxon>Physciaceae</taxon>
        <taxon>Heterodermia</taxon>
    </lineage>
</organism>
<feature type="region of interest" description="Disordered" evidence="4">
    <location>
        <begin position="228"/>
        <end position="269"/>
    </location>
</feature>
<sequence length="269" mass="30558">MPTQSSVPCKFYSAYCFDLSPTYNVWVKLTAADVHALQEQEGFEWRKSDARLEGQIPSVYFYLNHPIQWVCLVGVVVAFDAHEYRFIMVLDDSSGATIEITCGRPKEQSAGTNLDIPSTTTKYTSNSMIGKTAQGNTIDLTGVDVGSVIKIKGTIGTFRGTRQIHLERLCKTFQMAVYKGQHDIATYAERPLTGIIRTTNEEVSTWNDSITFRRNVLSKPWVLTDQEERRAKRKAEGYEAKKKAREEHNRKKAVLDEKARRRAVRRARA</sequence>
<comment type="subcellular location">
    <subcellularLocation>
        <location evidence="1">Chromosome</location>
        <location evidence="1">Telomere</location>
    </subcellularLocation>
</comment>
<evidence type="ECO:0000256" key="4">
    <source>
        <dbReference type="SAM" id="MobiDB-lite"/>
    </source>
</evidence>
<keyword evidence="2" id="KW-0158">Chromosome</keyword>
<keyword evidence="3" id="KW-0779">Telomere</keyword>
<evidence type="ECO:0000256" key="1">
    <source>
        <dbReference type="ARBA" id="ARBA00004574"/>
    </source>
</evidence>
<protein>
    <recommendedName>
        <fullName evidence="5">CST complex subunit Stn1 N-terminal domain-containing protein</fullName>
    </recommendedName>
</protein>
<evidence type="ECO:0000256" key="2">
    <source>
        <dbReference type="ARBA" id="ARBA00022454"/>
    </source>
</evidence>
<dbReference type="InterPro" id="IPR012340">
    <property type="entry name" value="NA-bd_OB-fold"/>
</dbReference>
<reference evidence="6" key="1">
    <citation type="submission" date="2021-03" db="EMBL/GenBank/DDBJ databases">
        <authorList>
            <person name="Tagirdzhanova G."/>
        </authorList>
    </citation>
    <scope>NUCLEOTIDE SEQUENCE</scope>
</reference>
<evidence type="ECO:0000259" key="5">
    <source>
        <dbReference type="Pfam" id="PF10451"/>
    </source>
</evidence>
<feature type="domain" description="CST complex subunit Stn1 N-terminal" evidence="5">
    <location>
        <begin position="11"/>
        <end position="113"/>
    </location>
</feature>
<dbReference type="Gene3D" id="2.40.50.140">
    <property type="entry name" value="Nucleic acid-binding proteins"/>
    <property type="match status" value="1"/>
</dbReference>
<dbReference type="OrthoDB" id="77828at2759"/>
<dbReference type="InterPro" id="IPR018856">
    <property type="entry name" value="Stn1_N"/>
</dbReference>
<evidence type="ECO:0000256" key="3">
    <source>
        <dbReference type="ARBA" id="ARBA00022895"/>
    </source>
</evidence>
<gene>
    <name evidence="6" type="ORF">HETSPECPRED_008144</name>
</gene>
<evidence type="ECO:0000313" key="6">
    <source>
        <dbReference type="EMBL" id="CAF9931613.1"/>
    </source>
</evidence>
<dbReference type="SUPFAM" id="SSF50249">
    <property type="entry name" value="Nucleic acid-binding proteins"/>
    <property type="match status" value="1"/>
</dbReference>
<dbReference type="Pfam" id="PF10451">
    <property type="entry name" value="Stn1"/>
    <property type="match status" value="1"/>
</dbReference>
<keyword evidence="7" id="KW-1185">Reference proteome</keyword>
<dbReference type="GO" id="GO:0000781">
    <property type="term" value="C:chromosome, telomeric region"/>
    <property type="evidence" value="ECO:0007669"/>
    <property type="project" value="UniProtKB-SubCell"/>
</dbReference>
<proteinExistence type="predicted"/>
<feature type="compositionally biased region" description="Basic and acidic residues" evidence="4">
    <location>
        <begin position="228"/>
        <end position="259"/>
    </location>
</feature>
<dbReference type="EMBL" id="CAJPDS010000060">
    <property type="protein sequence ID" value="CAF9931613.1"/>
    <property type="molecule type" value="Genomic_DNA"/>
</dbReference>
<dbReference type="AlphaFoldDB" id="A0A8H3ITM6"/>
<comment type="caution">
    <text evidence="6">The sequence shown here is derived from an EMBL/GenBank/DDBJ whole genome shotgun (WGS) entry which is preliminary data.</text>
</comment>
<accession>A0A8H3ITM6</accession>
<feature type="compositionally biased region" description="Basic residues" evidence="4">
    <location>
        <begin position="260"/>
        <end position="269"/>
    </location>
</feature>
<evidence type="ECO:0000313" key="7">
    <source>
        <dbReference type="Proteomes" id="UP000664521"/>
    </source>
</evidence>
<name>A0A8H3ITM6_9LECA</name>